<dbReference type="GO" id="GO:0031267">
    <property type="term" value="F:small GTPase binding"/>
    <property type="evidence" value="ECO:0007669"/>
    <property type="project" value="TreeGrafter"/>
</dbReference>
<dbReference type="EMBL" id="MPUH01000174">
    <property type="protein sequence ID" value="OMJ87538.1"/>
    <property type="molecule type" value="Genomic_DNA"/>
</dbReference>
<name>A0A1R2CET2_9CILI</name>
<evidence type="ECO:0000259" key="1">
    <source>
        <dbReference type="PROSITE" id="PS50086"/>
    </source>
</evidence>
<feature type="domain" description="Rab-GAP TBC" evidence="1">
    <location>
        <begin position="1"/>
        <end position="201"/>
    </location>
</feature>
<gene>
    <name evidence="2" type="ORF">SteCoe_10713</name>
</gene>
<protein>
    <recommendedName>
        <fullName evidence="1">Rab-GAP TBC domain-containing protein</fullName>
    </recommendedName>
</protein>
<sequence length="304" mass="36119">MSKTIHAFYLEKNQDTCDIGKKWLSMTVLPDNSEHYYYNLLKASFEKEFLMNSNKQIDLDIPRTFSECSYFSKGKGNIILQRVLYALTRYNPALGYVQGMNYIAACLLYHCKESDAFWLLLRLFYDYNLVQNYLPRLPGLEKHSHVLEYLLIEHLPDLFEHFNRNGIIVQMFATEWCLTLFTSLLSLENSSFFLTKFFEFGWVFFYKFVIEVLDRLKDKILLIDNTMEILDILKPIRATSTKAANEFLKNLEMYEKLTWKKVVKIACLRKINEEVVNYLCENFEAFTQLEHESKDHCNDMYIMP</sequence>
<dbReference type="Gene3D" id="1.10.8.270">
    <property type="entry name" value="putative rabgap domain of human tbc1 domain family member 14 like domains"/>
    <property type="match status" value="1"/>
</dbReference>
<dbReference type="Pfam" id="PF00566">
    <property type="entry name" value="RabGAP-TBC"/>
    <property type="match status" value="1"/>
</dbReference>
<dbReference type="InterPro" id="IPR035969">
    <property type="entry name" value="Rab-GAP_TBC_sf"/>
</dbReference>
<dbReference type="SUPFAM" id="SSF47923">
    <property type="entry name" value="Ypt/Rab-GAP domain of gyp1p"/>
    <property type="match status" value="2"/>
</dbReference>
<dbReference type="PROSITE" id="PS50086">
    <property type="entry name" value="TBC_RABGAP"/>
    <property type="match status" value="1"/>
</dbReference>
<dbReference type="OrthoDB" id="313278at2759"/>
<dbReference type="InterPro" id="IPR000195">
    <property type="entry name" value="Rab-GAP-TBC_dom"/>
</dbReference>
<comment type="caution">
    <text evidence="2">The sequence shown here is derived from an EMBL/GenBank/DDBJ whole genome shotgun (WGS) entry which is preliminary data.</text>
</comment>
<dbReference type="PANTHER" id="PTHR47219:SF9">
    <property type="entry name" value="GTPASE ACTIVATING PROTEIN AND CENTROSOME-ASSOCIATED, ISOFORM B"/>
    <property type="match status" value="1"/>
</dbReference>
<dbReference type="PANTHER" id="PTHR47219">
    <property type="entry name" value="RAB GTPASE-ACTIVATING PROTEIN 1-LIKE"/>
    <property type="match status" value="1"/>
</dbReference>
<dbReference type="GO" id="GO:0005096">
    <property type="term" value="F:GTPase activator activity"/>
    <property type="evidence" value="ECO:0007669"/>
    <property type="project" value="TreeGrafter"/>
</dbReference>
<evidence type="ECO:0000313" key="2">
    <source>
        <dbReference type="EMBL" id="OMJ87538.1"/>
    </source>
</evidence>
<keyword evidence="3" id="KW-1185">Reference proteome</keyword>
<dbReference type="InterPro" id="IPR050302">
    <property type="entry name" value="Rab_GAP_TBC_domain"/>
</dbReference>
<proteinExistence type="predicted"/>
<dbReference type="SMART" id="SM00164">
    <property type="entry name" value="TBC"/>
    <property type="match status" value="1"/>
</dbReference>
<dbReference type="Gene3D" id="1.10.472.80">
    <property type="entry name" value="Ypt/Rab-GAP domain of gyp1p, domain 3"/>
    <property type="match status" value="1"/>
</dbReference>
<reference evidence="2 3" key="1">
    <citation type="submission" date="2016-11" db="EMBL/GenBank/DDBJ databases">
        <title>The macronuclear genome of Stentor coeruleus: a giant cell with tiny introns.</title>
        <authorList>
            <person name="Slabodnick M."/>
            <person name="Ruby J.G."/>
            <person name="Reiff S.B."/>
            <person name="Swart E.C."/>
            <person name="Gosai S."/>
            <person name="Prabakaran S."/>
            <person name="Witkowska E."/>
            <person name="Larue G.E."/>
            <person name="Fisher S."/>
            <person name="Freeman R.M."/>
            <person name="Gunawardena J."/>
            <person name="Chu W."/>
            <person name="Stover N.A."/>
            <person name="Gregory B.D."/>
            <person name="Nowacki M."/>
            <person name="Derisi J."/>
            <person name="Roy S.W."/>
            <person name="Marshall W.F."/>
            <person name="Sood P."/>
        </authorList>
    </citation>
    <scope>NUCLEOTIDE SEQUENCE [LARGE SCALE GENOMIC DNA]</scope>
    <source>
        <strain evidence="2">WM001</strain>
    </source>
</reference>
<accession>A0A1R2CET2</accession>
<dbReference type="AlphaFoldDB" id="A0A1R2CET2"/>
<dbReference type="Proteomes" id="UP000187209">
    <property type="component" value="Unassembled WGS sequence"/>
</dbReference>
<organism evidence="2 3">
    <name type="scientific">Stentor coeruleus</name>
    <dbReference type="NCBI Taxonomy" id="5963"/>
    <lineage>
        <taxon>Eukaryota</taxon>
        <taxon>Sar</taxon>
        <taxon>Alveolata</taxon>
        <taxon>Ciliophora</taxon>
        <taxon>Postciliodesmatophora</taxon>
        <taxon>Heterotrichea</taxon>
        <taxon>Heterotrichida</taxon>
        <taxon>Stentoridae</taxon>
        <taxon>Stentor</taxon>
    </lineage>
</organism>
<evidence type="ECO:0000313" key="3">
    <source>
        <dbReference type="Proteomes" id="UP000187209"/>
    </source>
</evidence>